<protein>
    <recommendedName>
        <fullName evidence="3">DUF4817 domain-containing protein</fullName>
    </recommendedName>
</protein>
<accession>A0A4Y2JUH6</accession>
<reference evidence="1 2" key="1">
    <citation type="journal article" date="2019" name="Sci. Rep.">
        <title>Orb-weaving spider Araneus ventricosus genome elucidates the spidroin gene catalogue.</title>
        <authorList>
            <person name="Kono N."/>
            <person name="Nakamura H."/>
            <person name="Ohtoshi R."/>
            <person name="Moran D.A.P."/>
            <person name="Shinohara A."/>
            <person name="Yoshida Y."/>
            <person name="Fujiwara M."/>
            <person name="Mori M."/>
            <person name="Tomita M."/>
            <person name="Arakawa K."/>
        </authorList>
    </citation>
    <scope>NUCLEOTIDE SEQUENCE [LARGE SCALE GENOMIC DNA]</scope>
</reference>
<dbReference type="Proteomes" id="UP000499080">
    <property type="component" value="Unassembled WGS sequence"/>
</dbReference>
<dbReference type="AlphaFoldDB" id="A0A4Y2JUH6"/>
<evidence type="ECO:0000313" key="1">
    <source>
        <dbReference type="EMBL" id="GBM93614.1"/>
    </source>
</evidence>
<organism evidence="1 2">
    <name type="scientific">Araneus ventricosus</name>
    <name type="common">Orbweaver spider</name>
    <name type="synonym">Epeira ventricosa</name>
    <dbReference type="NCBI Taxonomy" id="182803"/>
    <lineage>
        <taxon>Eukaryota</taxon>
        <taxon>Metazoa</taxon>
        <taxon>Ecdysozoa</taxon>
        <taxon>Arthropoda</taxon>
        <taxon>Chelicerata</taxon>
        <taxon>Arachnida</taxon>
        <taxon>Araneae</taxon>
        <taxon>Araneomorphae</taxon>
        <taxon>Entelegynae</taxon>
        <taxon>Araneoidea</taxon>
        <taxon>Araneidae</taxon>
        <taxon>Araneus</taxon>
    </lineage>
</organism>
<comment type="caution">
    <text evidence="1">The sequence shown here is derived from an EMBL/GenBank/DDBJ whole genome shotgun (WGS) entry which is preliminary data.</text>
</comment>
<evidence type="ECO:0000313" key="2">
    <source>
        <dbReference type="Proteomes" id="UP000499080"/>
    </source>
</evidence>
<dbReference type="EMBL" id="BGPR01003889">
    <property type="protein sequence ID" value="GBM93614.1"/>
    <property type="molecule type" value="Genomic_DNA"/>
</dbReference>
<keyword evidence="2" id="KW-1185">Reference proteome</keyword>
<proteinExistence type="predicted"/>
<sequence length="122" mass="14200">MLTPQEKAQFVAWFIETKSDIHVQHWLWNRCATLPLFMENTTCLHKRRIPSPNTCPERWFPSIVYPKVSLHLGFGLGLFEPCCTLSFPLGASIFPEICVTWKTKKLYELSCDVLKTVCYYLV</sequence>
<gene>
    <name evidence="1" type="ORF">AVEN_202563_1</name>
</gene>
<name>A0A4Y2JUH6_ARAVE</name>
<evidence type="ECO:0008006" key="3">
    <source>
        <dbReference type="Google" id="ProtNLM"/>
    </source>
</evidence>